<accession>A0A0K8J407</accession>
<dbReference type="AlphaFoldDB" id="A0A0K8J407"/>
<dbReference type="Proteomes" id="UP000196053">
    <property type="component" value="Chromosome I"/>
</dbReference>
<evidence type="ECO:0000313" key="2">
    <source>
        <dbReference type="Proteomes" id="UP000196053"/>
    </source>
</evidence>
<gene>
    <name evidence="1" type="ORF">SD1D_0654</name>
</gene>
<keyword evidence="2" id="KW-1185">Reference proteome</keyword>
<reference evidence="2" key="1">
    <citation type="submission" date="2015-09" db="EMBL/GenBank/DDBJ databases">
        <authorList>
            <person name="Wibberg D."/>
        </authorList>
    </citation>
    <scope>NUCLEOTIDE SEQUENCE [LARGE SCALE GENOMIC DNA]</scope>
    <source>
        <strain evidence="2">SD1D</strain>
    </source>
</reference>
<evidence type="ECO:0000313" key="1">
    <source>
        <dbReference type="EMBL" id="CUH92202.1"/>
    </source>
</evidence>
<dbReference type="KEGG" id="hsd:SD1D_0654"/>
<sequence>MRNEKLLELFNDEYNQVIERINNEPDDIATLKKLLAEVIAYNKIILDKANRYMG</sequence>
<dbReference type="EMBL" id="LN879430">
    <property type="protein sequence ID" value="CUH92202.1"/>
    <property type="molecule type" value="Genomic_DNA"/>
</dbReference>
<dbReference type="RefSeq" id="WP_157893089.1">
    <property type="nucleotide sequence ID" value="NZ_LN879430.1"/>
</dbReference>
<proteinExistence type="predicted"/>
<organism evidence="1 2">
    <name type="scientific">Herbinix luporum</name>
    <dbReference type="NCBI Taxonomy" id="1679721"/>
    <lineage>
        <taxon>Bacteria</taxon>
        <taxon>Bacillati</taxon>
        <taxon>Bacillota</taxon>
        <taxon>Clostridia</taxon>
        <taxon>Lachnospirales</taxon>
        <taxon>Lachnospiraceae</taxon>
        <taxon>Herbinix</taxon>
    </lineage>
</organism>
<protein>
    <submittedName>
        <fullName evidence="1">Uncharacterized protein</fullName>
    </submittedName>
</protein>
<name>A0A0K8J407_9FIRM</name>